<evidence type="ECO:0000256" key="1">
    <source>
        <dbReference type="SAM" id="Coils"/>
    </source>
</evidence>
<gene>
    <name evidence="3" type="ORF">MP_TR24192_c0_g1_i1_g.70295</name>
</gene>
<feature type="coiled-coil region" evidence="1">
    <location>
        <begin position="7"/>
        <end position="83"/>
    </location>
</feature>
<name>A0A1J3IGK2_NOCCA</name>
<dbReference type="AlphaFoldDB" id="A0A1J3IGK2"/>
<organism evidence="3">
    <name type="scientific">Noccaea caerulescens</name>
    <name type="common">Alpine penny-cress</name>
    <name type="synonym">Thlaspi caerulescens</name>
    <dbReference type="NCBI Taxonomy" id="107243"/>
    <lineage>
        <taxon>Eukaryota</taxon>
        <taxon>Viridiplantae</taxon>
        <taxon>Streptophyta</taxon>
        <taxon>Embryophyta</taxon>
        <taxon>Tracheophyta</taxon>
        <taxon>Spermatophyta</taxon>
        <taxon>Magnoliopsida</taxon>
        <taxon>eudicotyledons</taxon>
        <taxon>Gunneridae</taxon>
        <taxon>Pentapetalae</taxon>
        <taxon>rosids</taxon>
        <taxon>malvids</taxon>
        <taxon>Brassicales</taxon>
        <taxon>Brassicaceae</taxon>
        <taxon>Coluteocarpeae</taxon>
        <taxon>Noccaea</taxon>
    </lineage>
</organism>
<accession>A0A1J3IGK2</accession>
<sequence>MERECRCLELEERVSKAEESYTELETELQKRNKDFESLESRFKESEEELVEQMMVNRTVEYEKEVAENEAKDWKRKFENLVDTFRKLDEIGALRELELESLDENVKLGLELAKIKLPIPKKTESCQDDLSRKGLAYHQVSGSPYITTPVKDYMVGRNRDGESSRRRVKKMLVFEDDDDDGRKSTDVVEISDSDTEERIEKESDGMDTLEERSVGENYEDEDEDVEDCEVNTNTPLGDRKRKRVITSDSENDDEDNIPISILKNLKPVKQETSGLVDSQRQRRVSSRLRKQRVLEESFTFTSRSERLVGIPTTANAEDDETEEEEEEEESGGERDSLDGFIVADEISSEKSDETEGDDDAPEEESVTGYEEVMSRLRRDKKPKERKWEYETDMLAAFGKDPELCMRAVCVLYRFQTEDEKVSRTSHVVNGRGFSKFDAERGTRIGQFLTDRDSEGDLTKSVEELKSFEFDAVEICGELASRYSKQLFEIYNNREDPFFAAPPSP</sequence>
<dbReference type="PANTHER" id="PTHR34380">
    <property type="entry name" value="BNAA03G12380D PROTEIN"/>
    <property type="match status" value="1"/>
</dbReference>
<feature type="compositionally biased region" description="Acidic residues" evidence="2">
    <location>
        <begin position="353"/>
        <end position="364"/>
    </location>
</feature>
<evidence type="ECO:0000256" key="2">
    <source>
        <dbReference type="SAM" id="MobiDB-lite"/>
    </source>
</evidence>
<dbReference type="PANTHER" id="PTHR34380:SF1">
    <property type="entry name" value="OS01G0221300 PROTEIN"/>
    <property type="match status" value="1"/>
</dbReference>
<proteinExistence type="predicted"/>
<feature type="region of interest" description="Disordered" evidence="2">
    <location>
        <begin position="304"/>
        <end position="380"/>
    </location>
</feature>
<keyword evidence="1" id="KW-0175">Coiled coil</keyword>
<feature type="compositionally biased region" description="Basic and acidic residues" evidence="2">
    <location>
        <begin position="371"/>
        <end position="380"/>
    </location>
</feature>
<feature type="region of interest" description="Disordered" evidence="2">
    <location>
        <begin position="268"/>
        <end position="287"/>
    </location>
</feature>
<feature type="compositionally biased region" description="Acidic residues" evidence="2">
    <location>
        <begin position="315"/>
        <end position="329"/>
    </location>
</feature>
<feature type="compositionally biased region" description="Acidic residues" evidence="2">
    <location>
        <begin position="216"/>
        <end position="228"/>
    </location>
</feature>
<dbReference type="EMBL" id="GEVM01026492">
    <property type="protein sequence ID" value="JAU79446.1"/>
    <property type="molecule type" value="Transcribed_RNA"/>
</dbReference>
<feature type="region of interest" description="Disordered" evidence="2">
    <location>
        <begin position="211"/>
        <end position="257"/>
    </location>
</feature>
<protein>
    <submittedName>
        <fullName evidence="3">Uncharacterized protein</fullName>
    </submittedName>
</protein>
<reference evidence="3" key="1">
    <citation type="submission" date="2016-07" db="EMBL/GenBank/DDBJ databases">
        <title>De novo transcriptome assembly of four accessions of the metal hyperaccumulator plant Noccaea caerulescens.</title>
        <authorList>
            <person name="Blande D."/>
            <person name="Halimaa P."/>
            <person name="Tervahauta A.I."/>
            <person name="Aarts M.G."/>
            <person name="Karenlampi S.O."/>
        </authorList>
    </citation>
    <scope>NUCLEOTIDE SEQUENCE</scope>
</reference>
<evidence type="ECO:0000313" key="3">
    <source>
        <dbReference type="EMBL" id="JAU79446.1"/>
    </source>
</evidence>